<dbReference type="RefSeq" id="WP_170883183.1">
    <property type="nucleotide sequence ID" value="NZ_JABEYA020000009.1"/>
</dbReference>
<keyword evidence="2" id="KW-1185">Reference proteome</keyword>
<protein>
    <submittedName>
        <fullName evidence="1">Uncharacterized protein</fullName>
    </submittedName>
</protein>
<reference evidence="2" key="1">
    <citation type="journal article" date="2019" name="Int. J. Syst. Evol. Microbiol.">
        <title>The Global Catalogue of Microorganisms (GCM) 10K type strain sequencing project: providing services to taxonomists for standard genome sequencing and annotation.</title>
        <authorList>
            <consortium name="The Broad Institute Genomics Platform"/>
            <consortium name="The Broad Institute Genome Sequencing Center for Infectious Disease"/>
            <person name="Wu L."/>
            <person name="Ma J."/>
        </authorList>
    </citation>
    <scope>NUCLEOTIDE SEQUENCE [LARGE SCALE GENOMIC DNA]</scope>
    <source>
        <strain evidence="2">CECT 7398</strain>
    </source>
</reference>
<name>A0ABT8BQ21_9VIBR</name>
<sequence>MNTECLESRLQEIAYWCKLIQDKPDRQDAISYLYVHARLLLDELERKH</sequence>
<comment type="caution">
    <text evidence="1">The sequence shown here is derived from an EMBL/GenBank/DDBJ whole genome shotgun (WGS) entry which is preliminary data.</text>
</comment>
<evidence type="ECO:0000313" key="1">
    <source>
        <dbReference type="EMBL" id="MDN3608227.1"/>
    </source>
</evidence>
<dbReference type="Proteomes" id="UP001238540">
    <property type="component" value="Unassembled WGS sequence"/>
</dbReference>
<organism evidence="1 2">
    <name type="scientific">Vibrio ostreicida</name>
    <dbReference type="NCBI Taxonomy" id="526588"/>
    <lineage>
        <taxon>Bacteria</taxon>
        <taxon>Pseudomonadati</taxon>
        <taxon>Pseudomonadota</taxon>
        <taxon>Gammaproteobacteria</taxon>
        <taxon>Vibrionales</taxon>
        <taxon>Vibrionaceae</taxon>
        <taxon>Vibrio</taxon>
    </lineage>
</organism>
<proteinExistence type="predicted"/>
<gene>
    <name evidence="1" type="ORF">QWZ16_00265</name>
</gene>
<dbReference type="EMBL" id="JAUFQC010000001">
    <property type="protein sequence ID" value="MDN3608227.1"/>
    <property type="molecule type" value="Genomic_DNA"/>
</dbReference>
<accession>A0ABT8BQ21</accession>
<evidence type="ECO:0000313" key="2">
    <source>
        <dbReference type="Proteomes" id="UP001238540"/>
    </source>
</evidence>